<evidence type="ECO:0000256" key="1">
    <source>
        <dbReference type="SAM" id="MobiDB-lite"/>
    </source>
</evidence>
<sequence>MRKVCAVAGFTALLVSAGTGAAAADPFLSGPESDIYTITTTETAATITLTAPAYQVCNAGLIVPGSPSDLNAIAEGNLPVNPPSGPGWTGGYEFLAHDPALFETPRFAGVRDLGYTSPRVNTIPLSTGTYTIIGKCSPYDENGNYAGDDVTHFASFTVGGTEEPGGPTDPSNPPTGGGSSGSLGSLFGS</sequence>
<feature type="signal peptide" evidence="2">
    <location>
        <begin position="1"/>
        <end position="23"/>
    </location>
</feature>
<comment type="caution">
    <text evidence="3">The sequence shown here is derived from an EMBL/GenBank/DDBJ whole genome shotgun (WGS) entry which is preliminary data.</text>
</comment>
<evidence type="ECO:0000313" key="4">
    <source>
        <dbReference type="Proteomes" id="UP000325576"/>
    </source>
</evidence>
<evidence type="ECO:0000313" key="3">
    <source>
        <dbReference type="EMBL" id="KAB2583427.1"/>
    </source>
</evidence>
<dbReference type="AlphaFoldDB" id="A0A5N5DZV6"/>
<accession>A0A5N5DZV6</accession>
<protein>
    <submittedName>
        <fullName evidence="3">Uncharacterized protein</fullName>
    </submittedName>
</protein>
<gene>
    <name evidence="3" type="ORF">BS297_20705</name>
</gene>
<dbReference type="Proteomes" id="UP000325576">
    <property type="component" value="Unassembled WGS sequence"/>
</dbReference>
<feature type="region of interest" description="Disordered" evidence="1">
    <location>
        <begin position="156"/>
        <end position="189"/>
    </location>
</feature>
<feature type="compositionally biased region" description="Low complexity" evidence="1">
    <location>
        <begin position="159"/>
        <end position="169"/>
    </location>
</feature>
<dbReference type="EMBL" id="MRBO01000557">
    <property type="protein sequence ID" value="KAB2583427.1"/>
    <property type="molecule type" value="Genomic_DNA"/>
</dbReference>
<evidence type="ECO:0000256" key="2">
    <source>
        <dbReference type="SAM" id="SignalP"/>
    </source>
</evidence>
<reference evidence="3 4" key="1">
    <citation type="journal article" date="2017" name="Poromechanics V (2013)">
        <title>Genomic Characterization of the Arsenic-Tolerant Actinobacterium, &lt;i&gt;Rhodococcus erythropolis&lt;/i&gt; S43.</title>
        <authorList>
            <person name="Retamal-Morales G."/>
            <person name="Mehnert M."/>
            <person name="Schwabe R."/>
            <person name="Tischler D."/>
            <person name="Schloemann M."/>
            <person name="Levican G.J."/>
        </authorList>
    </citation>
    <scope>NUCLEOTIDE SEQUENCE [LARGE SCALE GENOMIC DNA]</scope>
    <source>
        <strain evidence="3 4">S43</strain>
    </source>
</reference>
<proteinExistence type="predicted"/>
<feature type="chain" id="PRO_5025065922" evidence="2">
    <location>
        <begin position="24"/>
        <end position="189"/>
    </location>
</feature>
<keyword evidence="2" id="KW-0732">Signal</keyword>
<organism evidence="3 4">
    <name type="scientific">Rhodococcus erythropolis</name>
    <name type="common">Arthrobacter picolinophilus</name>
    <dbReference type="NCBI Taxonomy" id="1833"/>
    <lineage>
        <taxon>Bacteria</taxon>
        <taxon>Bacillati</taxon>
        <taxon>Actinomycetota</taxon>
        <taxon>Actinomycetes</taxon>
        <taxon>Mycobacteriales</taxon>
        <taxon>Nocardiaceae</taxon>
        <taxon>Rhodococcus</taxon>
        <taxon>Rhodococcus erythropolis group</taxon>
    </lineage>
</organism>
<name>A0A5N5DZV6_RHOER</name>